<evidence type="ECO:0000313" key="1">
    <source>
        <dbReference type="EMBL" id="NYD57541.1"/>
    </source>
</evidence>
<accession>A0A7Y9F1A7</accession>
<dbReference type="RefSeq" id="WP_179615288.1">
    <property type="nucleotide sequence ID" value="NZ_CP059163.1"/>
</dbReference>
<protein>
    <submittedName>
        <fullName evidence="1">Uncharacterized protein</fullName>
    </submittedName>
</protein>
<dbReference type="Proteomes" id="UP000516957">
    <property type="component" value="Unassembled WGS sequence"/>
</dbReference>
<keyword evidence="2" id="KW-1185">Reference proteome</keyword>
<name>A0A7Y9F1A7_9ACTN</name>
<organism evidence="1 2">
    <name type="scientific">Nocardioides marinisabuli</name>
    <dbReference type="NCBI Taxonomy" id="419476"/>
    <lineage>
        <taxon>Bacteria</taxon>
        <taxon>Bacillati</taxon>
        <taxon>Actinomycetota</taxon>
        <taxon>Actinomycetes</taxon>
        <taxon>Propionibacteriales</taxon>
        <taxon>Nocardioidaceae</taxon>
        <taxon>Nocardioides</taxon>
    </lineage>
</organism>
<gene>
    <name evidence="1" type="ORF">BKA08_001779</name>
</gene>
<dbReference type="EMBL" id="JACCBE010000001">
    <property type="protein sequence ID" value="NYD57541.1"/>
    <property type="molecule type" value="Genomic_DNA"/>
</dbReference>
<reference evidence="1 2" key="1">
    <citation type="submission" date="2020-07" db="EMBL/GenBank/DDBJ databases">
        <title>Sequencing the genomes of 1000 actinobacteria strains.</title>
        <authorList>
            <person name="Klenk H.-P."/>
        </authorList>
    </citation>
    <scope>NUCLEOTIDE SEQUENCE [LARGE SCALE GENOMIC DNA]</scope>
    <source>
        <strain evidence="1 2">DSM 18965</strain>
    </source>
</reference>
<dbReference type="AlphaFoldDB" id="A0A7Y9F1A7"/>
<proteinExistence type="predicted"/>
<evidence type="ECO:0000313" key="2">
    <source>
        <dbReference type="Proteomes" id="UP000516957"/>
    </source>
</evidence>
<sequence length="66" mass="6979">MQELVVAALAATVWCLAPLPLAVAIGRAFSHGHTPAHAEQALTTLAHDNLRDCAGGPESDRTHFHL</sequence>
<comment type="caution">
    <text evidence="1">The sequence shown here is derived from an EMBL/GenBank/DDBJ whole genome shotgun (WGS) entry which is preliminary data.</text>
</comment>